<dbReference type="SUPFAM" id="SSF47384">
    <property type="entry name" value="Homodimeric domain of signal transducing histidine kinase"/>
    <property type="match status" value="1"/>
</dbReference>
<comment type="caution">
    <text evidence="11">The sequence shown here is derived from an EMBL/GenBank/DDBJ whole genome shotgun (WGS) entry which is preliminary data.</text>
</comment>
<evidence type="ECO:0000256" key="1">
    <source>
        <dbReference type="ARBA" id="ARBA00000085"/>
    </source>
</evidence>
<evidence type="ECO:0000256" key="6">
    <source>
        <dbReference type="SAM" id="Coils"/>
    </source>
</evidence>
<proteinExistence type="predicted"/>
<reference evidence="11 12" key="1">
    <citation type="submission" date="2021-02" db="EMBL/GenBank/DDBJ databases">
        <authorList>
            <person name="Han P."/>
        </authorList>
    </citation>
    <scope>NUCLEOTIDE SEQUENCE [LARGE SCALE GENOMIC DNA]</scope>
    <source>
        <strain evidence="11">Candidatus Nitrospira sp. ZN2</strain>
    </source>
</reference>
<dbReference type="PROSITE" id="PS50113">
    <property type="entry name" value="PAC"/>
    <property type="match status" value="3"/>
</dbReference>
<dbReference type="InterPro" id="IPR036097">
    <property type="entry name" value="HisK_dim/P_sf"/>
</dbReference>
<dbReference type="InterPro" id="IPR004358">
    <property type="entry name" value="Sig_transdc_His_kin-like_C"/>
</dbReference>
<dbReference type="PRINTS" id="PR00344">
    <property type="entry name" value="BCTRLSENSOR"/>
</dbReference>
<dbReference type="CDD" id="cd00130">
    <property type="entry name" value="PAS"/>
    <property type="match status" value="4"/>
</dbReference>
<evidence type="ECO:0000256" key="4">
    <source>
        <dbReference type="ARBA" id="ARBA00022679"/>
    </source>
</evidence>
<keyword evidence="7" id="KW-1133">Transmembrane helix</keyword>
<dbReference type="InterPro" id="IPR052162">
    <property type="entry name" value="Sensor_kinase/Photoreceptor"/>
</dbReference>
<evidence type="ECO:0000256" key="3">
    <source>
        <dbReference type="ARBA" id="ARBA00022553"/>
    </source>
</evidence>
<feature type="coiled-coil region" evidence="6">
    <location>
        <begin position="264"/>
        <end position="313"/>
    </location>
</feature>
<protein>
    <recommendedName>
        <fullName evidence="2">histidine kinase</fullName>
        <ecNumber evidence="2">2.7.13.3</ecNumber>
    </recommendedName>
</protein>
<keyword evidence="12" id="KW-1185">Reference proteome</keyword>
<feature type="domain" description="PAC" evidence="10">
    <location>
        <begin position="386"/>
        <end position="438"/>
    </location>
</feature>
<dbReference type="RefSeq" id="WP_213044310.1">
    <property type="nucleotide sequence ID" value="NZ_CAJNBJ010000021.1"/>
</dbReference>
<dbReference type="Gene3D" id="3.30.565.10">
    <property type="entry name" value="Histidine kinase-like ATPase, C-terminal domain"/>
    <property type="match status" value="1"/>
</dbReference>
<dbReference type="SUPFAM" id="SSF55785">
    <property type="entry name" value="PYP-like sensor domain (PAS domain)"/>
    <property type="match status" value="4"/>
</dbReference>
<dbReference type="SMART" id="SM00086">
    <property type="entry name" value="PAC"/>
    <property type="match status" value="4"/>
</dbReference>
<evidence type="ECO:0000259" key="8">
    <source>
        <dbReference type="PROSITE" id="PS50109"/>
    </source>
</evidence>
<evidence type="ECO:0000256" key="2">
    <source>
        <dbReference type="ARBA" id="ARBA00012438"/>
    </source>
</evidence>
<dbReference type="InterPro" id="IPR003661">
    <property type="entry name" value="HisK_dim/P_dom"/>
</dbReference>
<comment type="catalytic activity">
    <reaction evidence="1">
        <text>ATP + protein L-histidine = ADP + protein N-phospho-L-histidine.</text>
        <dbReference type="EC" id="2.7.13.3"/>
    </reaction>
</comment>
<feature type="transmembrane region" description="Helical" evidence="7">
    <location>
        <begin position="65"/>
        <end position="85"/>
    </location>
</feature>
<dbReference type="SMART" id="SM00388">
    <property type="entry name" value="HisKA"/>
    <property type="match status" value="1"/>
</dbReference>
<dbReference type="InterPro" id="IPR035965">
    <property type="entry name" value="PAS-like_dom_sf"/>
</dbReference>
<accession>A0ABM8SDN2</accession>
<feature type="transmembrane region" description="Helical" evidence="7">
    <location>
        <begin position="20"/>
        <end position="53"/>
    </location>
</feature>
<dbReference type="InterPro" id="IPR003594">
    <property type="entry name" value="HATPase_dom"/>
</dbReference>
<dbReference type="GO" id="GO:0004673">
    <property type="term" value="F:protein histidine kinase activity"/>
    <property type="evidence" value="ECO:0007669"/>
    <property type="project" value="UniProtKB-EC"/>
</dbReference>
<dbReference type="InterPro" id="IPR005467">
    <property type="entry name" value="His_kinase_dom"/>
</dbReference>
<dbReference type="SMART" id="SM00387">
    <property type="entry name" value="HATPase_c"/>
    <property type="match status" value="1"/>
</dbReference>
<sequence>MTSDGLHGLTTEKLTPHIRGLSLFAVMAALIGGTFLLDCMTPLGVPVWVLYILPLILTSGTPHRWSSPFVAVTCMALTFLGYVLSTDMAEVPTWLPQINRSFSLIIFPLMAYLIDQQKRLTREGRKSAEMAAEQVALRERSQFLKKTAEDVQDLYDRAPCGYHSLDSTGLIVAMNQTELDWLGYTKEELIGKQRFTDLVTPVGVALFKERFPQFIRDGHIEDLEFELIRKDGSTFPILLSATAVTDGQGRFISSRSTLIDMTERKRAEKALRQSHQSLEALVAERTTALLQTNQRLEQELVQSQQIHRALTASESRFRELVESLPLPIWTCLPDGTCDYLSPQWATYTGRSAEEPFSTGCLQHVHPEDRPTITEQWRDAVARVQPLDAELRFKRADGVYRWFHVHATPIRDQDGHVLKWVGTYTDMHDRKQAQELQARLAAIVESSSDAVMSKSLGGRIESWNKSAELMFGYSGEDIIGQHISRILPPDRRVEESILIEQVKAGIGVQQFESVRIHKDGHPIQVSLTVSPIMDANGQVAAVSTIARDITERKRAEDTLTQQRRLIELSYDPIFSWDTERGILDWNRGCEQLYGYTRAEAVGRNSHTLLKSRPPCPLEVIYAELDATGAWTGEIHHRTKDGREVLVESRWGLMKAGGRRLVLETNRDITERRQSELTILKKNKDLETLLYVTSHDLKEPLRAIESFSVLIQERYANRLDEKGQDFLRRIVRATQRLDQLLTDILDLSRAQRMEPPVEEIDANHLIQEVLRRLESRIKATGARVTVRSPLPRLRVNTTWAVQGLYNLIANALKFVAPGEAPDIEIAPHVEIDLEGAESAGLVVRDRGPGVPPDQHERIFELFRRAVGRDIEGTGAGLAIVRQVAERHGGRAWVSPREGGGSEFFITFGINRQVAKEVGP</sequence>
<feature type="domain" description="PAS" evidence="9">
    <location>
        <begin position="557"/>
        <end position="603"/>
    </location>
</feature>
<evidence type="ECO:0000256" key="5">
    <source>
        <dbReference type="ARBA" id="ARBA00022777"/>
    </source>
</evidence>
<dbReference type="Pfam" id="PF13426">
    <property type="entry name" value="PAS_9"/>
    <property type="match status" value="3"/>
</dbReference>
<evidence type="ECO:0000256" key="7">
    <source>
        <dbReference type="SAM" id="Phobius"/>
    </source>
</evidence>
<feature type="domain" description="PAS" evidence="9">
    <location>
        <begin position="313"/>
        <end position="383"/>
    </location>
</feature>
<dbReference type="PROSITE" id="PS50112">
    <property type="entry name" value="PAS"/>
    <property type="match status" value="4"/>
</dbReference>
<dbReference type="Pfam" id="PF08447">
    <property type="entry name" value="PAS_3"/>
    <property type="match status" value="1"/>
</dbReference>
<dbReference type="InterPro" id="IPR036890">
    <property type="entry name" value="HATPase_C_sf"/>
</dbReference>
<evidence type="ECO:0000313" key="11">
    <source>
        <dbReference type="EMBL" id="CAE6802893.1"/>
    </source>
</evidence>
<dbReference type="EC" id="2.7.13.3" evidence="2"/>
<evidence type="ECO:0000313" key="12">
    <source>
        <dbReference type="Proteomes" id="UP000675880"/>
    </source>
</evidence>
<keyword evidence="7" id="KW-0812">Transmembrane</keyword>
<feature type="domain" description="Histidine kinase" evidence="8">
    <location>
        <begin position="690"/>
        <end position="909"/>
    </location>
</feature>
<feature type="transmembrane region" description="Helical" evidence="7">
    <location>
        <begin position="97"/>
        <end position="114"/>
    </location>
</feature>
<dbReference type="Proteomes" id="UP000675880">
    <property type="component" value="Unassembled WGS sequence"/>
</dbReference>
<dbReference type="PANTHER" id="PTHR43304:SF1">
    <property type="entry name" value="PAC DOMAIN-CONTAINING PROTEIN"/>
    <property type="match status" value="1"/>
</dbReference>
<dbReference type="InterPro" id="IPR000700">
    <property type="entry name" value="PAS-assoc_C"/>
</dbReference>
<dbReference type="Gene3D" id="3.30.450.20">
    <property type="entry name" value="PAS domain"/>
    <property type="match status" value="4"/>
</dbReference>
<dbReference type="InterPro" id="IPR013655">
    <property type="entry name" value="PAS_fold_3"/>
</dbReference>
<feature type="domain" description="PAS" evidence="9">
    <location>
        <begin position="147"/>
        <end position="218"/>
    </location>
</feature>
<dbReference type="Pfam" id="PF00512">
    <property type="entry name" value="HisKA"/>
    <property type="match status" value="1"/>
</dbReference>
<evidence type="ECO:0000259" key="9">
    <source>
        <dbReference type="PROSITE" id="PS50112"/>
    </source>
</evidence>
<keyword evidence="6" id="KW-0175">Coiled coil</keyword>
<dbReference type="Gene3D" id="1.10.287.130">
    <property type="match status" value="1"/>
</dbReference>
<feature type="domain" description="PAC" evidence="10">
    <location>
        <begin position="221"/>
        <end position="273"/>
    </location>
</feature>
<dbReference type="CDD" id="cd00082">
    <property type="entry name" value="HisKA"/>
    <property type="match status" value="1"/>
</dbReference>
<dbReference type="InterPro" id="IPR000014">
    <property type="entry name" value="PAS"/>
</dbReference>
<dbReference type="PROSITE" id="PS50109">
    <property type="entry name" value="HIS_KIN"/>
    <property type="match status" value="1"/>
</dbReference>
<dbReference type="SMART" id="SM00091">
    <property type="entry name" value="PAS"/>
    <property type="match status" value="4"/>
</dbReference>
<evidence type="ECO:0000259" key="10">
    <source>
        <dbReference type="PROSITE" id="PS50113"/>
    </source>
</evidence>
<keyword evidence="5 11" id="KW-0418">Kinase</keyword>
<gene>
    <name evidence="11" type="ORF">NSPZN2_80152</name>
</gene>
<dbReference type="PANTHER" id="PTHR43304">
    <property type="entry name" value="PHYTOCHROME-LIKE PROTEIN CPH1"/>
    <property type="match status" value="1"/>
</dbReference>
<keyword evidence="7" id="KW-0472">Membrane</keyword>
<dbReference type="Pfam" id="PF02518">
    <property type="entry name" value="HATPase_c"/>
    <property type="match status" value="1"/>
</dbReference>
<dbReference type="InterPro" id="IPR001610">
    <property type="entry name" value="PAC"/>
</dbReference>
<keyword evidence="3" id="KW-0597">Phosphoprotein</keyword>
<feature type="domain" description="PAS" evidence="9">
    <location>
        <begin position="435"/>
        <end position="504"/>
    </location>
</feature>
<organism evidence="11 12">
    <name type="scientific">Nitrospira defluvii</name>
    <dbReference type="NCBI Taxonomy" id="330214"/>
    <lineage>
        <taxon>Bacteria</taxon>
        <taxon>Pseudomonadati</taxon>
        <taxon>Nitrospirota</taxon>
        <taxon>Nitrospiria</taxon>
        <taxon>Nitrospirales</taxon>
        <taxon>Nitrospiraceae</taxon>
        <taxon>Nitrospira</taxon>
    </lineage>
</organism>
<dbReference type="SUPFAM" id="SSF55874">
    <property type="entry name" value="ATPase domain of HSP90 chaperone/DNA topoisomerase II/histidine kinase"/>
    <property type="match status" value="1"/>
</dbReference>
<dbReference type="EMBL" id="CAJNBJ010000021">
    <property type="protein sequence ID" value="CAE6802893.1"/>
    <property type="molecule type" value="Genomic_DNA"/>
</dbReference>
<keyword evidence="4 11" id="KW-0808">Transferase</keyword>
<name>A0ABM8SDN2_9BACT</name>
<dbReference type="NCBIfam" id="TIGR00229">
    <property type="entry name" value="sensory_box"/>
    <property type="match status" value="4"/>
</dbReference>
<feature type="domain" description="PAC" evidence="10">
    <location>
        <begin position="508"/>
        <end position="560"/>
    </location>
</feature>